<reference evidence="5 6" key="1">
    <citation type="journal article" date="2018" name="Sci. Rep.">
        <title>Comparative analysis of the Pocillopora damicornis genome highlights role of immune system in coral evolution.</title>
        <authorList>
            <person name="Cunning R."/>
            <person name="Bay R.A."/>
            <person name="Gillette P."/>
            <person name="Baker A.C."/>
            <person name="Traylor-Knowles N."/>
        </authorList>
    </citation>
    <scope>NUCLEOTIDE SEQUENCE [LARGE SCALE GENOMIC DNA]</scope>
    <source>
        <strain evidence="5">RSMAS</strain>
        <tissue evidence="5">Whole animal</tissue>
    </source>
</reference>
<dbReference type="InterPro" id="IPR036322">
    <property type="entry name" value="WD40_repeat_dom_sf"/>
</dbReference>
<dbReference type="InterPro" id="IPR019775">
    <property type="entry name" value="WD40_repeat_CS"/>
</dbReference>
<comment type="caution">
    <text evidence="5">The sequence shown here is derived from an EMBL/GenBank/DDBJ whole genome shotgun (WGS) entry which is preliminary data.</text>
</comment>
<dbReference type="PANTHER" id="PTHR44566:SF1">
    <property type="entry name" value="WD REPEAT-CONTAINING PROTEIN 25"/>
    <property type="match status" value="1"/>
</dbReference>
<feature type="compositionally biased region" description="Basic and acidic residues" evidence="4">
    <location>
        <begin position="18"/>
        <end position="28"/>
    </location>
</feature>
<dbReference type="SUPFAM" id="SSF50978">
    <property type="entry name" value="WD40 repeat-like"/>
    <property type="match status" value="1"/>
</dbReference>
<keyword evidence="2" id="KW-0677">Repeat</keyword>
<feature type="repeat" description="WD" evidence="3">
    <location>
        <begin position="290"/>
        <end position="332"/>
    </location>
</feature>
<feature type="repeat" description="WD" evidence="3">
    <location>
        <begin position="203"/>
        <end position="242"/>
    </location>
</feature>
<dbReference type="STRING" id="46731.A0A3M6THI5"/>
<dbReference type="InterPro" id="IPR001680">
    <property type="entry name" value="WD40_rpt"/>
</dbReference>
<evidence type="ECO:0000256" key="3">
    <source>
        <dbReference type="PROSITE-ProRule" id="PRU00221"/>
    </source>
</evidence>
<accession>A0A3M6THI5</accession>
<protein>
    <submittedName>
        <fullName evidence="5">Uncharacterized protein</fullName>
    </submittedName>
</protein>
<organism evidence="5 6">
    <name type="scientific">Pocillopora damicornis</name>
    <name type="common">Cauliflower coral</name>
    <name type="synonym">Millepora damicornis</name>
    <dbReference type="NCBI Taxonomy" id="46731"/>
    <lineage>
        <taxon>Eukaryota</taxon>
        <taxon>Metazoa</taxon>
        <taxon>Cnidaria</taxon>
        <taxon>Anthozoa</taxon>
        <taxon>Hexacorallia</taxon>
        <taxon>Scleractinia</taxon>
        <taxon>Astrocoeniina</taxon>
        <taxon>Pocilloporidae</taxon>
        <taxon>Pocillopora</taxon>
    </lineage>
</organism>
<feature type="repeat" description="WD" evidence="3">
    <location>
        <begin position="442"/>
        <end position="471"/>
    </location>
</feature>
<dbReference type="PROSITE" id="PS00678">
    <property type="entry name" value="WD_REPEATS_1"/>
    <property type="match status" value="1"/>
</dbReference>
<feature type="region of interest" description="Disordered" evidence="4">
    <location>
        <begin position="116"/>
        <end position="136"/>
    </location>
</feature>
<evidence type="ECO:0000256" key="4">
    <source>
        <dbReference type="SAM" id="MobiDB-lite"/>
    </source>
</evidence>
<evidence type="ECO:0000313" key="6">
    <source>
        <dbReference type="Proteomes" id="UP000275408"/>
    </source>
</evidence>
<keyword evidence="6" id="KW-1185">Reference proteome</keyword>
<name>A0A3M6THI5_POCDA</name>
<proteinExistence type="predicted"/>
<dbReference type="PROSITE" id="PS50082">
    <property type="entry name" value="WD_REPEATS_2"/>
    <property type="match status" value="5"/>
</dbReference>
<feature type="repeat" description="WD" evidence="3">
    <location>
        <begin position="472"/>
        <end position="505"/>
    </location>
</feature>
<evidence type="ECO:0000256" key="2">
    <source>
        <dbReference type="ARBA" id="ARBA00022737"/>
    </source>
</evidence>
<dbReference type="InterPro" id="IPR053053">
    <property type="entry name" value="WD_repeat_protein"/>
</dbReference>
<evidence type="ECO:0000313" key="5">
    <source>
        <dbReference type="EMBL" id="RMX40867.1"/>
    </source>
</evidence>
<feature type="repeat" description="WD" evidence="3">
    <location>
        <begin position="249"/>
        <end position="290"/>
    </location>
</feature>
<dbReference type="PROSITE" id="PS50294">
    <property type="entry name" value="WD_REPEATS_REGION"/>
    <property type="match status" value="2"/>
</dbReference>
<dbReference type="Proteomes" id="UP000275408">
    <property type="component" value="Unassembled WGS sequence"/>
</dbReference>
<sequence>MEGLLAYDSGSSSEESDESPKKKPKVTESDNIIIYAGSSRKTENGKLESHFKPGKQYRLFPNNLTESKQIVNACNSLVSTQNDFCEPLIDDKHKTSACGYFRTSTEKNTKSAALFDSGNQKTKSSSISSGSNVKPYVSKRQKEKLAQAISSSLMANHPSQETDLTLRNSSLKGANYHPDDAKFLNRKGTDQVCKPSKKLHLNLKGHTQGVNCIRWNVTESNNHLLVSASMDRTVCVWDTRQGGGCMQSLTCHTEAVKDAKWSHCGSQVLSCGYDKTARLFDVETGKEIKVCPHRNYVTCVQFHPSNPNLFLAGTFKSSILCWDRRTGSIASTYSALFGQVQDIAFLPGAEEFVSAAEVVRRNSTDKGIMVWDFRSTAVLSNQIYQEAFTCTCLKVHPYESHFVAQSNGDYIALFSTRKPYKLNKFKRYEGHKVCGYHIGCDFSPDGKIICSGSADGKIFFYDHSTARVMRTIEAHSAPCTDVAYHPTLPSWVATCGWDGQVKIWT</sequence>
<dbReference type="OMA" id="VWDFRST"/>
<dbReference type="SMART" id="SM00320">
    <property type="entry name" value="WD40"/>
    <property type="match status" value="6"/>
</dbReference>
<evidence type="ECO:0000256" key="1">
    <source>
        <dbReference type="ARBA" id="ARBA00022574"/>
    </source>
</evidence>
<dbReference type="Gene3D" id="2.130.10.10">
    <property type="entry name" value="YVTN repeat-like/Quinoprotein amine dehydrogenase"/>
    <property type="match status" value="1"/>
</dbReference>
<keyword evidence="1 3" id="KW-0853">WD repeat</keyword>
<dbReference type="Pfam" id="PF00400">
    <property type="entry name" value="WD40"/>
    <property type="match status" value="5"/>
</dbReference>
<dbReference type="CDD" id="cd00200">
    <property type="entry name" value="WD40"/>
    <property type="match status" value="1"/>
</dbReference>
<dbReference type="EMBL" id="RCHS01003571">
    <property type="protein sequence ID" value="RMX40867.1"/>
    <property type="molecule type" value="Genomic_DNA"/>
</dbReference>
<feature type="region of interest" description="Disordered" evidence="4">
    <location>
        <begin position="1"/>
        <end position="31"/>
    </location>
</feature>
<dbReference type="AlphaFoldDB" id="A0A3M6THI5"/>
<gene>
    <name evidence="5" type="ORF">pdam_00006475</name>
</gene>
<dbReference type="PANTHER" id="PTHR44566">
    <property type="entry name" value="TRANSDUCIN/WD40 REPEAT-LIKE SUPERFAMILY PROTEIN"/>
    <property type="match status" value="1"/>
</dbReference>
<dbReference type="InterPro" id="IPR015943">
    <property type="entry name" value="WD40/YVTN_repeat-like_dom_sf"/>
</dbReference>
<dbReference type="OrthoDB" id="256303at2759"/>